<name>A0A7U7GCA1_9GAMM</name>
<feature type="binding site" evidence="10">
    <location>
        <begin position="407"/>
        <end position="408"/>
    </location>
    <ligand>
        <name>substrate</name>
    </ligand>
</feature>
<dbReference type="SUPFAM" id="SSF51445">
    <property type="entry name" value="(Trans)glycosidases"/>
    <property type="match status" value="1"/>
</dbReference>
<dbReference type="NCBIfam" id="TIGR03356">
    <property type="entry name" value="BGL"/>
    <property type="match status" value="1"/>
</dbReference>
<dbReference type="InterPro" id="IPR017853">
    <property type="entry name" value="GH"/>
</dbReference>
<keyword evidence="7 12" id="KW-0326">Glycosidase</keyword>
<dbReference type="EMBL" id="CBTK010000212">
    <property type="protein sequence ID" value="CDH45781.1"/>
    <property type="molecule type" value="Genomic_DNA"/>
</dbReference>
<protein>
    <recommendedName>
        <fullName evidence="3 12">Beta-glucosidase</fullName>
        <ecNumber evidence="3 12">3.2.1.21</ecNumber>
    </recommendedName>
</protein>
<reference evidence="13 14" key="1">
    <citation type="journal article" date="2014" name="ISME J.">
        <title>Candidatus Competibacter-lineage genomes retrieved from metagenomes reveal functional metabolic diversity.</title>
        <authorList>
            <person name="McIlroy S.J."/>
            <person name="Albertsen M."/>
            <person name="Andresen E.K."/>
            <person name="Saunders A.M."/>
            <person name="Kristiansen R."/>
            <person name="Stokholm-Bjerregaard M."/>
            <person name="Nielsen K.L."/>
            <person name="Nielsen P.H."/>
        </authorList>
    </citation>
    <scope>NUCLEOTIDE SEQUENCE [LARGE SCALE GENOMIC DNA]</scope>
    <source>
        <strain evidence="13 14">Run_B_J11</strain>
    </source>
</reference>
<sequence>MSAHSLFPADFLWGTATSAYQIEGSPLADGAGPSIWHEFAHTPGRVRHNETGDVACDHYHRYRDDVALMRELGLNAYRFSVSWSRVLPEGRGLVNRCGLDFYQRLVDALLEQGIQPMVTLYHWDLPAALDRRGGWLNPESAHWFADYAQVLFRALDDRVKLWVTLNEPWVIVDGGYLHGALAPGQRNPYAAPIAAHHLLRAHAAAVQAYRAEGRHQIGLVVNLEPKYPATETVEDLNATMRADADFNRHYLDPVFLGSYPPELAEIFGPAWPVFPESDLDFIRQPLDFLGINYYSRQVVRHDPNAWPLAAAKVRQDRQTHTGLDWEVYPQGLTDILQWVASRYGSLPLYITENGAAFYDPPQANNGEVDDPLRRRYLRDHLCAALAAQQNGVNLRGYFAWSLLDNFEWAHGYSQRFGLIHVDYATQQRTFKASARFYTEVIRSHGAALVAGSAGK</sequence>
<dbReference type="InterPro" id="IPR018120">
    <property type="entry name" value="Glyco_hydro_1_AS"/>
</dbReference>
<evidence type="ECO:0000313" key="13">
    <source>
        <dbReference type="EMBL" id="CDH45781.1"/>
    </source>
</evidence>
<evidence type="ECO:0000256" key="11">
    <source>
        <dbReference type="PROSITE-ProRule" id="PRU10055"/>
    </source>
</evidence>
<feature type="binding site" evidence="10">
    <location>
        <position position="166"/>
    </location>
    <ligand>
        <name>substrate</name>
    </ligand>
</feature>
<feature type="active site" description="Nucleophile" evidence="9 11">
    <location>
        <position position="352"/>
    </location>
</feature>
<dbReference type="Proteomes" id="UP000019184">
    <property type="component" value="Unassembled WGS sequence"/>
</dbReference>
<dbReference type="FunFam" id="3.20.20.80:FF:000004">
    <property type="entry name" value="Beta-glucosidase 6-phospho-beta-glucosidase"/>
    <property type="match status" value="1"/>
</dbReference>
<accession>A0A7U7GCA1</accession>
<evidence type="ECO:0000256" key="5">
    <source>
        <dbReference type="ARBA" id="ARBA00023001"/>
    </source>
</evidence>
<keyword evidence="4 12" id="KW-0378">Hydrolase</keyword>
<keyword evidence="5" id="KW-0136">Cellulose degradation</keyword>
<evidence type="ECO:0000256" key="8">
    <source>
        <dbReference type="ARBA" id="ARBA00023326"/>
    </source>
</evidence>
<feature type="binding site" evidence="10">
    <location>
        <position position="400"/>
    </location>
    <ligand>
        <name>substrate</name>
    </ligand>
</feature>
<evidence type="ECO:0000256" key="12">
    <source>
        <dbReference type="RuleBase" id="RU361175"/>
    </source>
</evidence>
<feature type="active site" description="Proton donor" evidence="9">
    <location>
        <position position="167"/>
    </location>
</feature>
<evidence type="ECO:0000256" key="2">
    <source>
        <dbReference type="ARBA" id="ARBA00010838"/>
    </source>
</evidence>
<feature type="binding site" evidence="10">
    <location>
        <position position="294"/>
    </location>
    <ligand>
        <name>substrate</name>
    </ligand>
</feature>
<dbReference type="GO" id="GO:0008422">
    <property type="term" value="F:beta-glucosidase activity"/>
    <property type="evidence" value="ECO:0007669"/>
    <property type="project" value="UniProtKB-EC"/>
</dbReference>
<dbReference type="InterPro" id="IPR001360">
    <property type="entry name" value="Glyco_hydro_1"/>
</dbReference>
<comment type="catalytic activity">
    <reaction evidence="1 12">
        <text>Hydrolysis of terminal, non-reducing beta-D-glucosyl residues with release of beta-D-glucose.</text>
        <dbReference type="EC" id="3.2.1.21"/>
    </reaction>
</comment>
<evidence type="ECO:0000256" key="3">
    <source>
        <dbReference type="ARBA" id="ARBA00012744"/>
    </source>
</evidence>
<comment type="caution">
    <text evidence="13">The sequence shown here is derived from an EMBL/GenBank/DDBJ whole genome shotgun (WGS) entry which is preliminary data.</text>
</comment>
<dbReference type="RefSeq" id="WP_034433835.1">
    <property type="nucleotide sequence ID" value="NZ_CBTK010000212.1"/>
</dbReference>
<evidence type="ECO:0000256" key="6">
    <source>
        <dbReference type="ARBA" id="ARBA00023277"/>
    </source>
</evidence>
<feature type="binding site" evidence="10">
    <location>
        <position position="122"/>
    </location>
    <ligand>
        <name>substrate</name>
    </ligand>
</feature>
<dbReference type="PANTHER" id="PTHR10353:SF36">
    <property type="entry name" value="LP05116P"/>
    <property type="match status" value="1"/>
</dbReference>
<keyword evidence="14" id="KW-1185">Reference proteome</keyword>
<dbReference type="PANTHER" id="PTHR10353">
    <property type="entry name" value="GLYCOSYL HYDROLASE"/>
    <property type="match status" value="1"/>
</dbReference>
<keyword evidence="6" id="KW-0119">Carbohydrate metabolism</keyword>
<keyword evidence="8" id="KW-0624">Polysaccharide degradation</keyword>
<proteinExistence type="inferred from homology"/>
<evidence type="ECO:0000256" key="7">
    <source>
        <dbReference type="ARBA" id="ARBA00023295"/>
    </source>
</evidence>
<evidence type="ECO:0000256" key="4">
    <source>
        <dbReference type="ARBA" id="ARBA00022801"/>
    </source>
</evidence>
<dbReference type="GO" id="GO:0030245">
    <property type="term" value="P:cellulose catabolic process"/>
    <property type="evidence" value="ECO:0007669"/>
    <property type="project" value="UniProtKB-KW"/>
</dbReference>
<evidence type="ECO:0000256" key="10">
    <source>
        <dbReference type="PIRSR" id="PIRSR617736-2"/>
    </source>
</evidence>
<dbReference type="OrthoDB" id="9765195at2"/>
<dbReference type="PROSITE" id="PS00653">
    <property type="entry name" value="GLYCOSYL_HYDROL_F1_2"/>
    <property type="match status" value="1"/>
</dbReference>
<evidence type="ECO:0000256" key="9">
    <source>
        <dbReference type="PIRSR" id="PIRSR617736-1"/>
    </source>
</evidence>
<dbReference type="Gene3D" id="3.20.20.80">
    <property type="entry name" value="Glycosidases"/>
    <property type="match status" value="1"/>
</dbReference>
<dbReference type="EC" id="3.2.1.21" evidence="3 12"/>
<gene>
    <name evidence="13" type="primary">bglA</name>
    <name evidence="13" type="ORF">BN874_290022</name>
</gene>
<dbReference type="GO" id="GO:0005829">
    <property type="term" value="C:cytosol"/>
    <property type="evidence" value="ECO:0007669"/>
    <property type="project" value="TreeGrafter"/>
</dbReference>
<comment type="similarity">
    <text evidence="2 12">Belongs to the glycosyl hydrolase 1 family.</text>
</comment>
<organism evidence="13 14">
    <name type="scientific">Candidatus Contendobacter odensis Run_B_J11</name>
    <dbReference type="NCBI Taxonomy" id="1400861"/>
    <lineage>
        <taxon>Bacteria</taxon>
        <taxon>Pseudomonadati</taxon>
        <taxon>Pseudomonadota</taxon>
        <taxon>Gammaproteobacteria</taxon>
        <taxon>Candidatus Competibacteraceae</taxon>
        <taxon>Candidatus Contendibacter</taxon>
    </lineage>
</organism>
<dbReference type="PRINTS" id="PR00131">
    <property type="entry name" value="GLHYDRLASE1"/>
</dbReference>
<feature type="binding site" evidence="10">
    <location>
        <position position="21"/>
    </location>
    <ligand>
        <name>substrate</name>
    </ligand>
</feature>
<dbReference type="InterPro" id="IPR033132">
    <property type="entry name" value="GH_1_N_CS"/>
</dbReference>
<evidence type="ECO:0000256" key="1">
    <source>
        <dbReference type="ARBA" id="ARBA00000448"/>
    </source>
</evidence>
<evidence type="ECO:0000313" key="14">
    <source>
        <dbReference type="Proteomes" id="UP000019184"/>
    </source>
</evidence>
<dbReference type="InterPro" id="IPR017736">
    <property type="entry name" value="Glyco_hydro_1_beta-glucosidase"/>
</dbReference>
<dbReference type="AlphaFoldDB" id="A0A7U7GCA1"/>
<dbReference type="Pfam" id="PF00232">
    <property type="entry name" value="Glyco_hydro_1"/>
    <property type="match status" value="1"/>
</dbReference>
<dbReference type="PROSITE" id="PS00572">
    <property type="entry name" value="GLYCOSYL_HYDROL_F1_1"/>
    <property type="match status" value="1"/>
</dbReference>